<proteinExistence type="inferred from homology"/>
<evidence type="ECO:0000313" key="11">
    <source>
        <dbReference type="Proteomes" id="UP001329313"/>
    </source>
</evidence>
<evidence type="ECO:0000259" key="8">
    <source>
        <dbReference type="Pfam" id="PF04239"/>
    </source>
</evidence>
<reference evidence="10 11" key="1">
    <citation type="submission" date="2023-10" db="EMBL/GenBank/DDBJ databases">
        <title>Y20.</title>
        <authorList>
            <person name="Zhang G."/>
            <person name="Ding Y."/>
        </authorList>
    </citation>
    <scope>NUCLEOTIDE SEQUENCE [LARGE SCALE GENOMIC DNA]</scope>
    <source>
        <strain evidence="10 11">Y20</strain>
    </source>
</reference>
<feature type="domain" description="YetF C-terminal" evidence="8">
    <location>
        <begin position="88"/>
        <end position="155"/>
    </location>
</feature>
<comment type="similarity">
    <text evidence="2">Belongs to the UPF0702 family.</text>
</comment>
<dbReference type="RefSeq" id="WP_330170343.1">
    <property type="nucleotide sequence ID" value="NZ_CP137080.1"/>
</dbReference>
<name>A0AAU0MHB6_9MICO</name>
<keyword evidence="3" id="KW-1003">Cell membrane</keyword>
<dbReference type="PANTHER" id="PTHR34582:SF6">
    <property type="entry name" value="UPF0702 TRANSMEMBRANE PROTEIN YCAP"/>
    <property type="match status" value="1"/>
</dbReference>
<sequence>MWFDSWSDLVRIVLVGAAAYVTLVVVLRVSGKRTLAQLNAYDFVVTVALGSTLATILLSSDVSWSEGAAAFGLIALLQFIVAWISSRWPGARKVVTSRPILLLRDGEIRTRSLRRARLTEDELAQAVRSSGGGSLEGVAAIVLETDGTLSVIPEPAFGDGSALRDVEKN</sequence>
<keyword evidence="5 7" id="KW-1133">Transmembrane helix</keyword>
<dbReference type="Gene3D" id="3.30.240.20">
    <property type="entry name" value="bsu07140 like domains"/>
    <property type="match status" value="1"/>
</dbReference>
<feature type="transmembrane region" description="Helical" evidence="7">
    <location>
        <begin position="12"/>
        <end position="31"/>
    </location>
</feature>
<evidence type="ECO:0000256" key="7">
    <source>
        <dbReference type="SAM" id="Phobius"/>
    </source>
</evidence>
<dbReference type="Pfam" id="PF04239">
    <property type="entry name" value="DUF421"/>
    <property type="match status" value="1"/>
</dbReference>
<keyword evidence="11" id="KW-1185">Reference proteome</keyword>
<protein>
    <submittedName>
        <fullName evidence="10">DUF421 domain-containing protein</fullName>
    </submittedName>
</protein>
<evidence type="ECO:0000313" key="10">
    <source>
        <dbReference type="EMBL" id="WOQ69212.1"/>
    </source>
</evidence>
<keyword evidence="4 7" id="KW-0812">Transmembrane</keyword>
<accession>A0AAU0MHB6</accession>
<feature type="domain" description="YetF-like N-terminal transmembrane" evidence="9">
    <location>
        <begin position="19"/>
        <end position="84"/>
    </location>
</feature>
<dbReference type="Pfam" id="PF20730">
    <property type="entry name" value="YetF_N"/>
    <property type="match status" value="1"/>
</dbReference>
<evidence type="ECO:0000256" key="5">
    <source>
        <dbReference type="ARBA" id="ARBA00022989"/>
    </source>
</evidence>
<dbReference type="Proteomes" id="UP001329313">
    <property type="component" value="Chromosome"/>
</dbReference>
<evidence type="ECO:0000256" key="4">
    <source>
        <dbReference type="ARBA" id="ARBA00022692"/>
    </source>
</evidence>
<feature type="transmembrane region" description="Helical" evidence="7">
    <location>
        <begin position="38"/>
        <end position="58"/>
    </location>
</feature>
<dbReference type="PANTHER" id="PTHR34582">
    <property type="entry name" value="UPF0702 TRANSMEMBRANE PROTEIN YCAP"/>
    <property type="match status" value="1"/>
</dbReference>
<organism evidence="10 11">
    <name type="scientific">Microbacterium limosum</name>
    <dbReference type="NCBI Taxonomy" id="3079935"/>
    <lineage>
        <taxon>Bacteria</taxon>
        <taxon>Bacillati</taxon>
        <taxon>Actinomycetota</taxon>
        <taxon>Actinomycetes</taxon>
        <taxon>Micrococcales</taxon>
        <taxon>Microbacteriaceae</taxon>
        <taxon>Microbacterium</taxon>
    </lineage>
</organism>
<dbReference type="KEGG" id="mliy:RYJ27_10975"/>
<dbReference type="EMBL" id="CP137080">
    <property type="protein sequence ID" value="WOQ69212.1"/>
    <property type="molecule type" value="Genomic_DNA"/>
</dbReference>
<evidence type="ECO:0000256" key="1">
    <source>
        <dbReference type="ARBA" id="ARBA00004651"/>
    </source>
</evidence>
<evidence type="ECO:0000256" key="2">
    <source>
        <dbReference type="ARBA" id="ARBA00006448"/>
    </source>
</evidence>
<dbReference type="InterPro" id="IPR023090">
    <property type="entry name" value="UPF0702_alpha/beta_dom_sf"/>
</dbReference>
<evidence type="ECO:0000256" key="3">
    <source>
        <dbReference type="ARBA" id="ARBA00022475"/>
    </source>
</evidence>
<keyword evidence="6 7" id="KW-0472">Membrane</keyword>
<comment type="subcellular location">
    <subcellularLocation>
        <location evidence="1">Cell membrane</location>
        <topology evidence="1">Multi-pass membrane protein</topology>
    </subcellularLocation>
</comment>
<dbReference type="InterPro" id="IPR007353">
    <property type="entry name" value="DUF421"/>
</dbReference>
<dbReference type="InterPro" id="IPR048454">
    <property type="entry name" value="YetF_N"/>
</dbReference>
<evidence type="ECO:0000256" key="6">
    <source>
        <dbReference type="ARBA" id="ARBA00023136"/>
    </source>
</evidence>
<dbReference type="AlphaFoldDB" id="A0AAU0MHB6"/>
<gene>
    <name evidence="10" type="ORF">RYJ27_10975</name>
</gene>
<dbReference type="GO" id="GO:0005886">
    <property type="term" value="C:plasma membrane"/>
    <property type="evidence" value="ECO:0007669"/>
    <property type="project" value="UniProtKB-SubCell"/>
</dbReference>
<feature type="transmembrane region" description="Helical" evidence="7">
    <location>
        <begin position="64"/>
        <end position="84"/>
    </location>
</feature>
<evidence type="ECO:0000259" key="9">
    <source>
        <dbReference type="Pfam" id="PF20730"/>
    </source>
</evidence>